<dbReference type="Proteomes" id="UP000565205">
    <property type="component" value="Unassembled WGS sequence"/>
</dbReference>
<comment type="caution">
    <text evidence="1">The sequence shown here is derived from an EMBL/GenBank/DDBJ whole genome shotgun (WGS) entry which is preliminary data.</text>
</comment>
<dbReference type="AlphaFoldDB" id="A0A850NW17"/>
<gene>
    <name evidence="1" type="ORF">HUK83_19465</name>
</gene>
<accession>A0A850NW17</accession>
<reference evidence="1 2" key="1">
    <citation type="submission" date="2020-06" db="EMBL/GenBank/DDBJ databases">
        <title>Description of novel acetic acid bacteria.</title>
        <authorList>
            <person name="Sombolestani A."/>
        </authorList>
    </citation>
    <scope>NUCLEOTIDE SEQUENCE [LARGE SCALE GENOMIC DNA]</scope>
    <source>
        <strain evidence="1 2">LMG 26838</strain>
    </source>
</reference>
<sequence>MRRRLLMIVPAVIVLLLVAGFLSLGAFPPHPHVQAVDHAVPMERLAPPPAAPVALPAL</sequence>
<name>A0A850NW17_9PROT</name>
<evidence type="ECO:0000313" key="2">
    <source>
        <dbReference type="Proteomes" id="UP000565205"/>
    </source>
</evidence>
<organism evidence="1 2">
    <name type="scientific">Endobacter medicaginis</name>
    <dbReference type="NCBI Taxonomy" id="1181271"/>
    <lineage>
        <taxon>Bacteria</taxon>
        <taxon>Pseudomonadati</taxon>
        <taxon>Pseudomonadota</taxon>
        <taxon>Alphaproteobacteria</taxon>
        <taxon>Acetobacterales</taxon>
        <taxon>Acetobacteraceae</taxon>
        <taxon>Endobacter</taxon>
    </lineage>
</organism>
<feature type="non-terminal residue" evidence="1">
    <location>
        <position position="58"/>
    </location>
</feature>
<protein>
    <submittedName>
        <fullName evidence="1">Uncharacterized protein</fullName>
    </submittedName>
</protein>
<evidence type="ECO:0000313" key="1">
    <source>
        <dbReference type="EMBL" id="NVN32510.1"/>
    </source>
</evidence>
<proteinExistence type="predicted"/>
<dbReference type="EMBL" id="JABXXQ010000906">
    <property type="protein sequence ID" value="NVN32510.1"/>
    <property type="molecule type" value="Genomic_DNA"/>
</dbReference>